<reference evidence="1" key="1">
    <citation type="journal article" date="2023" name="Insect Mol. Biol.">
        <title>Genome sequencing provides insights into the evolution of gene families encoding plant cell wall-degrading enzymes in longhorned beetles.</title>
        <authorList>
            <person name="Shin N.R."/>
            <person name="Okamura Y."/>
            <person name="Kirsch R."/>
            <person name="Pauchet Y."/>
        </authorList>
    </citation>
    <scope>NUCLEOTIDE SEQUENCE</scope>
    <source>
        <strain evidence="1">AMC_N1</strain>
    </source>
</reference>
<protein>
    <recommendedName>
        <fullName evidence="3">HAT C-terminal dimerisation domain-containing protein</fullName>
    </recommendedName>
</protein>
<evidence type="ECO:0000313" key="1">
    <source>
        <dbReference type="EMBL" id="KAJ8963087.1"/>
    </source>
</evidence>
<organism evidence="1 2">
    <name type="scientific">Aromia moschata</name>
    <dbReference type="NCBI Taxonomy" id="1265417"/>
    <lineage>
        <taxon>Eukaryota</taxon>
        <taxon>Metazoa</taxon>
        <taxon>Ecdysozoa</taxon>
        <taxon>Arthropoda</taxon>
        <taxon>Hexapoda</taxon>
        <taxon>Insecta</taxon>
        <taxon>Pterygota</taxon>
        <taxon>Neoptera</taxon>
        <taxon>Endopterygota</taxon>
        <taxon>Coleoptera</taxon>
        <taxon>Polyphaga</taxon>
        <taxon>Cucujiformia</taxon>
        <taxon>Chrysomeloidea</taxon>
        <taxon>Cerambycidae</taxon>
        <taxon>Cerambycinae</taxon>
        <taxon>Callichromatini</taxon>
        <taxon>Aromia</taxon>
    </lineage>
</organism>
<proteinExistence type="predicted"/>
<gene>
    <name evidence="1" type="ORF">NQ318_018551</name>
</gene>
<sequence>MKQQIVRNSLLTNPDFITFTQIYDGVSTVPFSECRDLFNYACITSVDVERSFSKYKHVFSSRRTLLLDTTVETYLMYDADLPALLIIYNKKERNA</sequence>
<dbReference type="EMBL" id="JAPWTK010000001">
    <property type="protein sequence ID" value="KAJ8963087.1"/>
    <property type="molecule type" value="Genomic_DNA"/>
</dbReference>
<comment type="caution">
    <text evidence="1">The sequence shown here is derived from an EMBL/GenBank/DDBJ whole genome shotgun (WGS) entry which is preliminary data.</text>
</comment>
<accession>A0AAV8ZHN6</accession>
<dbReference type="Proteomes" id="UP001162162">
    <property type="component" value="Unassembled WGS sequence"/>
</dbReference>
<name>A0AAV8ZHN6_9CUCU</name>
<evidence type="ECO:0000313" key="2">
    <source>
        <dbReference type="Proteomes" id="UP001162162"/>
    </source>
</evidence>
<dbReference type="AlphaFoldDB" id="A0AAV8ZHN6"/>
<keyword evidence="2" id="KW-1185">Reference proteome</keyword>
<evidence type="ECO:0008006" key="3">
    <source>
        <dbReference type="Google" id="ProtNLM"/>
    </source>
</evidence>